<evidence type="ECO:0000256" key="8">
    <source>
        <dbReference type="PROSITE-ProRule" id="PRU00169"/>
    </source>
</evidence>
<accession>A0A9D2JPD2</accession>
<dbReference type="PANTHER" id="PTHR48111:SF1">
    <property type="entry name" value="TWO-COMPONENT RESPONSE REGULATOR ORR33"/>
    <property type="match status" value="1"/>
</dbReference>
<feature type="DNA-binding region" description="OmpR/PhoB-type" evidence="9">
    <location>
        <begin position="128"/>
        <end position="224"/>
    </location>
</feature>
<dbReference type="InterPro" id="IPR001789">
    <property type="entry name" value="Sig_transdc_resp-reg_receiver"/>
</dbReference>
<feature type="modified residue" description="4-aspartylphosphate" evidence="8">
    <location>
        <position position="52"/>
    </location>
</feature>
<dbReference type="GO" id="GO:0000976">
    <property type="term" value="F:transcription cis-regulatory region binding"/>
    <property type="evidence" value="ECO:0007669"/>
    <property type="project" value="TreeGrafter"/>
</dbReference>
<keyword evidence="2 8" id="KW-0597">Phosphoprotein</keyword>
<comment type="caution">
    <text evidence="12">The sequence shown here is derived from an EMBL/GenBank/DDBJ whole genome shotgun (WGS) entry which is preliminary data.</text>
</comment>
<dbReference type="Gene3D" id="6.10.250.690">
    <property type="match status" value="1"/>
</dbReference>
<dbReference type="Gene3D" id="3.40.50.2300">
    <property type="match status" value="1"/>
</dbReference>
<dbReference type="InterPro" id="IPR036388">
    <property type="entry name" value="WH-like_DNA-bd_sf"/>
</dbReference>
<dbReference type="EMBL" id="DXBF01000051">
    <property type="protein sequence ID" value="HIZ62241.1"/>
    <property type="molecule type" value="Genomic_DNA"/>
</dbReference>
<dbReference type="InterPro" id="IPR001867">
    <property type="entry name" value="OmpR/PhoB-type_DNA-bd"/>
</dbReference>
<dbReference type="GO" id="GO:0006355">
    <property type="term" value="P:regulation of DNA-templated transcription"/>
    <property type="evidence" value="ECO:0007669"/>
    <property type="project" value="InterPro"/>
</dbReference>
<dbReference type="PANTHER" id="PTHR48111">
    <property type="entry name" value="REGULATOR OF RPOS"/>
    <property type="match status" value="1"/>
</dbReference>
<gene>
    <name evidence="12" type="ORF">H9724_05675</name>
</gene>
<feature type="domain" description="OmpR/PhoB-type" evidence="11">
    <location>
        <begin position="128"/>
        <end position="224"/>
    </location>
</feature>
<keyword evidence="6" id="KW-0804">Transcription</keyword>
<keyword evidence="3" id="KW-0902">Two-component regulatory system</keyword>
<protein>
    <recommendedName>
        <fullName evidence="1">Stage 0 sporulation protein A homolog</fullName>
    </recommendedName>
</protein>
<evidence type="ECO:0000256" key="6">
    <source>
        <dbReference type="ARBA" id="ARBA00023163"/>
    </source>
</evidence>
<dbReference type="CDD" id="cd00383">
    <property type="entry name" value="trans_reg_C"/>
    <property type="match status" value="1"/>
</dbReference>
<dbReference type="Proteomes" id="UP000824105">
    <property type="component" value="Unassembled WGS sequence"/>
</dbReference>
<name>A0A9D2JPD2_9FIRM</name>
<dbReference type="GO" id="GO:0005829">
    <property type="term" value="C:cytosol"/>
    <property type="evidence" value="ECO:0007669"/>
    <property type="project" value="TreeGrafter"/>
</dbReference>
<dbReference type="GO" id="GO:0000156">
    <property type="term" value="F:phosphorelay response regulator activity"/>
    <property type="evidence" value="ECO:0007669"/>
    <property type="project" value="TreeGrafter"/>
</dbReference>
<sequence>MAKILIVDDEPRIRDLIREHLQHAGFTCEEAGDGTAALSVLSQGGIDLVILDIMMPFMDGMTCLREMRTRKILTPVIMLTARSEEYDKLAGLEGGADDYVVKPFSPRELVARVKAVLGRTMPKGDSRQGRYLFGDLSIDTASHTVKVAGKEAPLTPKEFDLLVFLVSNKGIALSREKILQKVWNYDYYGEDRTVDTHIKMLRGHLGSCRKYIVTVWGIGYKFDPDAL</sequence>
<dbReference type="AlphaFoldDB" id="A0A9D2JPD2"/>
<keyword evidence="5 9" id="KW-0238">DNA-binding</keyword>
<proteinExistence type="predicted"/>
<comment type="function">
    <text evidence="7">May play the central regulatory role in sporulation. It may be an element of the effector pathway responsible for the activation of sporulation genes in response to nutritional stress. Spo0A may act in concert with spo0H (a sigma factor) to control the expression of some genes that are critical to the sporulation process.</text>
</comment>
<dbReference type="FunFam" id="3.40.50.2300:FF:000001">
    <property type="entry name" value="DNA-binding response regulator PhoB"/>
    <property type="match status" value="1"/>
</dbReference>
<dbReference type="PROSITE" id="PS51755">
    <property type="entry name" value="OMPR_PHOB"/>
    <property type="match status" value="1"/>
</dbReference>
<evidence type="ECO:0000256" key="9">
    <source>
        <dbReference type="PROSITE-ProRule" id="PRU01091"/>
    </source>
</evidence>
<evidence type="ECO:0000313" key="12">
    <source>
        <dbReference type="EMBL" id="HIZ62241.1"/>
    </source>
</evidence>
<dbReference type="SMART" id="SM00448">
    <property type="entry name" value="REC"/>
    <property type="match status" value="1"/>
</dbReference>
<dbReference type="Pfam" id="PF00072">
    <property type="entry name" value="Response_reg"/>
    <property type="match status" value="1"/>
</dbReference>
<dbReference type="InterPro" id="IPR039420">
    <property type="entry name" value="WalR-like"/>
</dbReference>
<dbReference type="PROSITE" id="PS50110">
    <property type="entry name" value="RESPONSE_REGULATORY"/>
    <property type="match status" value="1"/>
</dbReference>
<evidence type="ECO:0000259" key="10">
    <source>
        <dbReference type="PROSITE" id="PS50110"/>
    </source>
</evidence>
<evidence type="ECO:0000256" key="5">
    <source>
        <dbReference type="ARBA" id="ARBA00023125"/>
    </source>
</evidence>
<reference evidence="12" key="2">
    <citation type="submission" date="2021-04" db="EMBL/GenBank/DDBJ databases">
        <authorList>
            <person name="Gilroy R."/>
        </authorList>
    </citation>
    <scope>NUCLEOTIDE SEQUENCE</scope>
    <source>
        <strain evidence="12">CHK188-11489</strain>
    </source>
</reference>
<evidence type="ECO:0000256" key="4">
    <source>
        <dbReference type="ARBA" id="ARBA00023015"/>
    </source>
</evidence>
<keyword evidence="4" id="KW-0805">Transcription regulation</keyword>
<dbReference type="Gene3D" id="1.10.10.10">
    <property type="entry name" value="Winged helix-like DNA-binding domain superfamily/Winged helix DNA-binding domain"/>
    <property type="match status" value="1"/>
</dbReference>
<evidence type="ECO:0000259" key="11">
    <source>
        <dbReference type="PROSITE" id="PS51755"/>
    </source>
</evidence>
<dbReference type="InterPro" id="IPR011006">
    <property type="entry name" value="CheY-like_superfamily"/>
</dbReference>
<dbReference type="FunFam" id="1.10.10.10:FF:000018">
    <property type="entry name" value="DNA-binding response regulator ResD"/>
    <property type="match status" value="1"/>
</dbReference>
<dbReference type="SUPFAM" id="SSF52172">
    <property type="entry name" value="CheY-like"/>
    <property type="match status" value="1"/>
</dbReference>
<dbReference type="InterPro" id="IPR016032">
    <property type="entry name" value="Sig_transdc_resp-reg_C-effctor"/>
</dbReference>
<evidence type="ECO:0000313" key="13">
    <source>
        <dbReference type="Proteomes" id="UP000824105"/>
    </source>
</evidence>
<organism evidence="12 13">
    <name type="scientific">Candidatus Gemmiger avistercoris</name>
    <dbReference type="NCBI Taxonomy" id="2838606"/>
    <lineage>
        <taxon>Bacteria</taxon>
        <taxon>Bacillati</taxon>
        <taxon>Bacillota</taxon>
        <taxon>Clostridia</taxon>
        <taxon>Eubacteriales</taxon>
        <taxon>Gemmiger</taxon>
    </lineage>
</organism>
<evidence type="ECO:0000256" key="3">
    <source>
        <dbReference type="ARBA" id="ARBA00023012"/>
    </source>
</evidence>
<reference evidence="12" key="1">
    <citation type="journal article" date="2021" name="PeerJ">
        <title>Extensive microbial diversity within the chicken gut microbiome revealed by metagenomics and culture.</title>
        <authorList>
            <person name="Gilroy R."/>
            <person name="Ravi A."/>
            <person name="Getino M."/>
            <person name="Pursley I."/>
            <person name="Horton D.L."/>
            <person name="Alikhan N.F."/>
            <person name="Baker D."/>
            <person name="Gharbi K."/>
            <person name="Hall N."/>
            <person name="Watson M."/>
            <person name="Adriaenssens E.M."/>
            <person name="Foster-Nyarko E."/>
            <person name="Jarju S."/>
            <person name="Secka A."/>
            <person name="Antonio M."/>
            <person name="Oren A."/>
            <person name="Chaudhuri R.R."/>
            <person name="La Ragione R."/>
            <person name="Hildebrand F."/>
            <person name="Pallen M.J."/>
        </authorList>
    </citation>
    <scope>NUCLEOTIDE SEQUENCE</scope>
    <source>
        <strain evidence="12">CHK188-11489</strain>
    </source>
</reference>
<dbReference type="SMART" id="SM00862">
    <property type="entry name" value="Trans_reg_C"/>
    <property type="match status" value="1"/>
</dbReference>
<evidence type="ECO:0000256" key="1">
    <source>
        <dbReference type="ARBA" id="ARBA00018672"/>
    </source>
</evidence>
<feature type="domain" description="Response regulatory" evidence="10">
    <location>
        <begin position="3"/>
        <end position="117"/>
    </location>
</feature>
<evidence type="ECO:0000256" key="7">
    <source>
        <dbReference type="ARBA" id="ARBA00024867"/>
    </source>
</evidence>
<dbReference type="Pfam" id="PF00486">
    <property type="entry name" value="Trans_reg_C"/>
    <property type="match status" value="1"/>
</dbReference>
<evidence type="ECO:0000256" key="2">
    <source>
        <dbReference type="ARBA" id="ARBA00022553"/>
    </source>
</evidence>
<dbReference type="SUPFAM" id="SSF46894">
    <property type="entry name" value="C-terminal effector domain of the bipartite response regulators"/>
    <property type="match status" value="1"/>
</dbReference>
<dbReference type="GO" id="GO:0032993">
    <property type="term" value="C:protein-DNA complex"/>
    <property type="evidence" value="ECO:0007669"/>
    <property type="project" value="TreeGrafter"/>
</dbReference>